<dbReference type="Pfam" id="PF03938">
    <property type="entry name" value="OmpH"/>
    <property type="match status" value="1"/>
</dbReference>
<comment type="caution">
    <text evidence="4">The sequence shown here is derived from an EMBL/GenBank/DDBJ whole genome shotgun (WGS) entry which is preliminary data.</text>
</comment>
<dbReference type="SUPFAM" id="SSF111384">
    <property type="entry name" value="OmpH-like"/>
    <property type="match status" value="1"/>
</dbReference>
<dbReference type="SMART" id="SM00935">
    <property type="entry name" value="OmpH"/>
    <property type="match status" value="1"/>
</dbReference>
<dbReference type="Gene3D" id="3.30.910.20">
    <property type="entry name" value="Skp domain"/>
    <property type="match status" value="1"/>
</dbReference>
<dbReference type="PANTHER" id="PTHR35089">
    <property type="entry name" value="CHAPERONE PROTEIN SKP"/>
    <property type="match status" value="1"/>
</dbReference>
<organism evidence="4 5">
    <name type="scientific">Paragemmobacter amnigenus</name>
    <dbReference type="NCBI Taxonomy" id="2852097"/>
    <lineage>
        <taxon>Bacteria</taxon>
        <taxon>Pseudomonadati</taxon>
        <taxon>Pseudomonadota</taxon>
        <taxon>Alphaproteobacteria</taxon>
        <taxon>Rhodobacterales</taxon>
        <taxon>Paracoccaceae</taxon>
        <taxon>Paragemmobacter</taxon>
    </lineage>
</organism>
<comment type="similarity">
    <text evidence="1">Belongs to the Skp family.</text>
</comment>
<name>A0ABS6IYH6_9RHOB</name>
<keyword evidence="5" id="KW-1185">Reference proteome</keyword>
<dbReference type="EMBL" id="JAAATX020000001">
    <property type="protein sequence ID" value="MBU9696370.1"/>
    <property type="molecule type" value="Genomic_DNA"/>
</dbReference>
<dbReference type="RefSeq" id="WP_161760293.1">
    <property type="nucleotide sequence ID" value="NZ_JAAATX020000001.1"/>
</dbReference>
<evidence type="ECO:0000313" key="5">
    <source>
        <dbReference type="Proteomes" id="UP000731907"/>
    </source>
</evidence>
<dbReference type="Proteomes" id="UP000731907">
    <property type="component" value="Unassembled WGS sequence"/>
</dbReference>
<reference evidence="4 5" key="1">
    <citation type="submission" date="2021-06" db="EMBL/GenBank/DDBJ databases">
        <title>Rhodobacteraceae bacterium strain HSP-20.</title>
        <authorList>
            <person name="Chen W.-M."/>
        </authorList>
    </citation>
    <scope>NUCLEOTIDE SEQUENCE [LARGE SCALE GENOMIC DNA]</scope>
    <source>
        <strain evidence="4 5">HSP-20</strain>
    </source>
</reference>
<proteinExistence type="inferred from homology"/>
<accession>A0ABS6IYH6</accession>
<evidence type="ECO:0000256" key="2">
    <source>
        <dbReference type="ARBA" id="ARBA00022729"/>
    </source>
</evidence>
<feature type="signal peptide" evidence="3">
    <location>
        <begin position="1"/>
        <end position="30"/>
    </location>
</feature>
<protein>
    <submittedName>
        <fullName evidence="4">OmpH family outer membrane protein</fullName>
    </submittedName>
</protein>
<evidence type="ECO:0000313" key="4">
    <source>
        <dbReference type="EMBL" id="MBU9696370.1"/>
    </source>
</evidence>
<evidence type="ECO:0000256" key="1">
    <source>
        <dbReference type="ARBA" id="ARBA00009091"/>
    </source>
</evidence>
<gene>
    <name evidence="4" type="ORF">GU927_000785</name>
</gene>
<keyword evidence="2 3" id="KW-0732">Signal</keyword>
<dbReference type="PANTHER" id="PTHR35089:SF1">
    <property type="entry name" value="CHAPERONE PROTEIN SKP"/>
    <property type="match status" value="1"/>
</dbReference>
<feature type="chain" id="PRO_5047173215" evidence="3">
    <location>
        <begin position="31"/>
        <end position="206"/>
    </location>
</feature>
<dbReference type="InterPro" id="IPR024930">
    <property type="entry name" value="Skp_dom_sf"/>
</dbReference>
<sequence length="206" mass="22048">MTCAPLSRLARGAVLAVSLVLSPLALSATAQEAPVLDVPQAPILMVDRERLLSETMFGKAVEARFQADSKTLIDENLRLEQALEAEERDLTDRRATLPAEEFQRLAAEFDAKTEAIRAAQDAKSRALTSRRDEDRQRFLQAAVPVLGDLMRESGAVAIFDKNIVILSLRGVDITDEAVVRIDSVLGDGSKLPAPSDAGAGGAATAP</sequence>
<dbReference type="InterPro" id="IPR005632">
    <property type="entry name" value="Chaperone_Skp"/>
</dbReference>
<evidence type="ECO:0000256" key="3">
    <source>
        <dbReference type="SAM" id="SignalP"/>
    </source>
</evidence>